<dbReference type="InterPro" id="IPR025460">
    <property type="entry name" value="DUF4280"/>
</dbReference>
<dbReference type="Proteomes" id="UP000325218">
    <property type="component" value="Unassembled WGS sequence"/>
</dbReference>
<proteinExistence type="predicted"/>
<reference evidence="1 2" key="1">
    <citation type="submission" date="2019-08" db="EMBL/GenBank/DDBJ databases">
        <title>Genome sequencing of Paenibacillus faecis DSM 23593(T).</title>
        <authorList>
            <person name="Kook J.-K."/>
            <person name="Park S.-N."/>
            <person name="Lim Y.K."/>
        </authorList>
    </citation>
    <scope>NUCLEOTIDE SEQUENCE [LARGE SCALE GENOMIC DNA]</scope>
    <source>
        <strain evidence="1 2">DSM 23593</strain>
    </source>
</reference>
<dbReference type="AlphaFoldDB" id="A0A5D0CM53"/>
<dbReference type="RefSeq" id="WP_148456672.1">
    <property type="nucleotide sequence ID" value="NZ_VSDO01000005.1"/>
</dbReference>
<accession>A0A5D0CM53</accession>
<name>A0A5D0CM53_9BACL</name>
<organism evidence="1 2">
    <name type="scientific">Paenibacillus faecis</name>
    <dbReference type="NCBI Taxonomy" id="862114"/>
    <lineage>
        <taxon>Bacteria</taxon>
        <taxon>Bacillati</taxon>
        <taxon>Bacillota</taxon>
        <taxon>Bacilli</taxon>
        <taxon>Bacillales</taxon>
        <taxon>Paenibacillaceae</taxon>
        <taxon>Paenibacillus</taxon>
    </lineage>
</organism>
<keyword evidence="2" id="KW-1185">Reference proteome</keyword>
<dbReference type="EMBL" id="VSDO01000005">
    <property type="protein sequence ID" value="TYA10732.1"/>
    <property type="molecule type" value="Genomic_DNA"/>
</dbReference>
<evidence type="ECO:0000313" key="1">
    <source>
        <dbReference type="EMBL" id="TYA10732.1"/>
    </source>
</evidence>
<dbReference type="OrthoDB" id="2565645at2"/>
<comment type="caution">
    <text evidence="1">The sequence shown here is derived from an EMBL/GenBank/DDBJ whole genome shotgun (WGS) entry which is preliminary data.</text>
</comment>
<protein>
    <submittedName>
        <fullName evidence="1">DUF4280 domain-containing protein</fullName>
    </submittedName>
</protein>
<sequence length="213" mass="23657">MADKAKITNRNFLKQSVVDELMNAAWRKTTLVSRGAYIYCSKGTHEDILNQTEKNGVFLNGNPIMTVKDCKVSPSESEELAGVPYREPKPEVEGNLHSFGYCRSEFHPLKVGNVGVPYKPKMQDYDPDTGVTKEGDENRLYPCVPIIMPKIFFSPFGLDIAGGEWENGHEKIKINGVPALTSKSCLRCLYGGEIKLLSNGMEPVPGELMDQRG</sequence>
<evidence type="ECO:0000313" key="2">
    <source>
        <dbReference type="Proteomes" id="UP000325218"/>
    </source>
</evidence>
<dbReference type="Pfam" id="PF14107">
    <property type="entry name" value="DUF4280"/>
    <property type="match status" value="1"/>
</dbReference>
<gene>
    <name evidence="1" type="ORF">FRY98_23385</name>
</gene>